<proteinExistence type="predicted"/>
<dbReference type="InterPro" id="IPR032567">
    <property type="entry name" value="RTL1-rel"/>
</dbReference>
<dbReference type="GO" id="GO:0008270">
    <property type="term" value="F:zinc ion binding"/>
    <property type="evidence" value="ECO:0007669"/>
    <property type="project" value="UniProtKB-KW"/>
</dbReference>
<reference evidence="4 5" key="1">
    <citation type="submission" date="2019-05" db="EMBL/GenBank/DDBJ databases">
        <title>Mikania micrantha, genome provides insights into the molecular mechanism of rapid growth.</title>
        <authorList>
            <person name="Liu B."/>
        </authorList>
    </citation>
    <scope>NUCLEOTIDE SEQUENCE [LARGE SCALE GENOMIC DNA]</scope>
    <source>
        <strain evidence="4">NLD-2019</strain>
        <tissue evidence="4">Leaf</tissue>
    </source>
</reference>
<dbReference type="PANTHER" id="PTHR15503">
    <property type="entry name" value="LDOC1 RELATED"/>
    <property type="match status" value="1"/>
</dbReference>
<feature type="compositionally biased region" description="Basic and acidic residues" evidence="2">
    <location>
        <begin position="289"/>
        <end position="300"/>
    </location>
</feature>
<dbReference type="EMBL" id="SZYD01000013">
    <property type="protein sequence ID" value="KAD4385935.1"/>
    <property type="molecule type" value="Genomic_DNA"/>
</dbReference>
<keyword evidence="5" id="KW-1185">Reference proteome</keyword>
<sequence length="370" mass="41514">MAGQKGRPRKQPQKPEEPHVEDEEPVNEEDHEHNEQPENEEEFTLEPIVVKAISDEVCKIMDEKLPALIAKALKDTLKDKSEGTKESTKEDDVISAMEAVISINECRMDQAVKFAAHSFVEEALHWWNTIKQSKPAADIEKMTWDDLRELVAKQFYPKNELDKVEREFLVLKAGSLNHRQYTSRFNDLARLVPHLVATVERRVKLYMEGLPPKVRIYVKANAPKNFDSTVELSGIVWDDVMSAEPAKGEAKTGHFSNNCPSATRCYNCNGFGHLSKDCRQPRADASGSGKKEEKGKEKQKAKARAFMMTKDDAIEDPDVVTRTFSINNIPASVLFDSGASMSFVSSTFCDGLSGKVKKIDRVIDVETAIG</sequence>
<evidence type="ECO:0000256" key="1">
    <source>
        <dbReference type="PROSITE-ProRule" id="PRU00047"/>
    </source>
</evidence>
<dbReference type="GO" id="GO:0006508">
    <property type="term" value="P:proteolysis"/>
    <property type="evidence" value="ECO:0007669"/>
    <property type="project" value="InterPro"/>
</dbReference>
<protein>
    <recommendedName>
        <fullName evidence="3">CCHC-type domain-containing protein</fullName>
    </recommendedName>
</protein>
<dbReference type="CDD" id="cd00303">
    <property type="entry name" value="retropepsin_like"/>
    <property type="match status" value="1"/>
</dbReference>
<feature type="region of interest" description="Disordered" evidence="2">
    <location>
        <begin position="1"/>
        <end position="46"/>
    </location>
</feature>
<name>A0A5N6N6L3_9ASTR</name>
<dbReference type="Pfam" id="PF03732">
    <property type="entry name" value="Retrotrans_gag"/>
    <property type="match status" value="1"/>
</dbReference>
<comment type="caution">
    <text evidence="4">The sequence shown here is derived from an EMBL/GenBank/DDBJ whole genome shotgun (WGS) entry which is preliminary data.</text>
</comment>
<dbReference type="InterPro" id="IPR005162">
    <property type="entry name" value="Retrotrans_gag_dom"/>
</dbReference>
<accession>A0A5N6N6L3</accession>
<dbReference type="Gene3D" id="2.40.70.10">
    <property type="entry name" value="Acid Proteases"/>
    <property type="match status" value="1"/>
</dbReference>
<dbReference type="SUPFAM" id="SSF57756">
    <property type="entry name" value="Retrovirus zinc finger-like domains"/>
    <property type="match status" value="1"/>
</dbReference>
<dbReference type="PANTHER" id="PTHR15503:SF42">
    <property type="entry name" value="ZINC FINGER, CCHC-TYPE, RETROTRANSPOSON GAG DOMAIN, ASPARTIC PEPTIDASE DOMAIN PROTEIN-RELATED"/>
    <property type="match status" value="1"/>
</dbReference>
<evidence type="ECO:0000259" key="3">
    <source>
        <dbReference type="PROSITE" id="PS50158"/>
    </source>
</evidence>
<keyword evidence="1" id="KW-0862">Zinc</keyword>
<dbReference type="PROSITE" id="PS50158">
    <property type="entry name" value="ZF_CCHC"/>
    <property type="match status" value="1"/>
</dbReference>
<dbReference type="OrthoDB" id="1306017at2759"/>
<keyword evidence="1" id="KW-0863">Zinc-finger</keyword>
<evidence type="ECO:0000313" key="5">
    <source>
        <dbReference type="Proteomes" id="UP000326396"/>
    </source>
</evidence>
<keyword evidence="1" id="KW-0479">Metal-binding</keyword>
<organism evidence="4 5">
    <name type="scientific">Mikania micrantha</name>
    <name type="common">bitter vine</name>
    <dbReference type="NCBI Taxonomy" id="192012"/>
    <lineage>
        <taxon>Eukaryota</taxon>
        <taxon>Viridiplantae</taxon>
        <taxon>Streptophyta</taxon>
        <taxon>Embryophyta</taxon>
        <taxon>Tracheophyta</taxon>
        <taxon>Spermatophyta</taxon>
        <taxon>Magnoliopsida</taxon>
        <taxon>eudicotyledons</taxon>
        <taxon>Gunneridae</taxon>
        <taxon>Pentapetalae</taxon>
        <taxon>asterids</taxon>
        <taxon>campanulids</taxon>
        <taxon>Asterales</taxon>
        <taxon>Asteraceae</taxon>
        <taxon>Asteroideae</taxon>
        <taxon>Heliantheae alliance</taxon>
        <taxon>Eupatorieae</taxon>
        <taxon>Mikania</taxon>
    </lineage>
</organism>
<dbReference type="AlphaFoldDB" id="A0A5N6N6L3"/>
<feature type="compositionally biased region" description="Basic residues" evidence="2">
    <location>
        <begin position="1"/>
        <end position="12"/>
    </location>
</feature>
<dbReference type="Pfam" id="PF00098">
    <property type="entry name" value="zf-CCHC"/>
    <property type="match status" value="1"/>
</dbReference>
<dbReference type="GO" id="GO:0003676">
    <property type="term" value="F:nucleic acid binding"/>
    <property type="evidence" value="ECO:0007669"/>
    <property type="project" value="InterPro"/>
</dbReference>
<dbReference type="InterPro" id="IPR001878">
    <property type="entry name" value="Znf_CCHC"/>
</dbReference>
<dbReference type="Pfam" id="PF08284">
    <property type="entry name" value="RVP_2"/>
    <property type="match status" value="1"/>
</dbReference>
<dbReference type="GO" id="GO:0004190">
    <property type="term" value="F:aspartic-type endopeptidase activity"/>
    <property type="evidence" value="ECO:0007669"/>
    <property type="project" value="InterPro"/>
</dbReference>
<feature type="domain" description="CCHC-type" evidence="3">
    <location>
        <begin position="264"/>
        <end position="280"/>
    </location>
</feature>
<feature type="region of interest" description="Disordered" evidence="2">
    <location>
        <begin position="279"/>
        <end position="300"/>
    </location>
</feature>
<dbReference type="InterPro" id="IPR036875">
    <property type="entry name" value="Znf_CCHC_sf"/>
</dbReference>
<evidence type="ECO:0000256" key="2">
    <source>
        <dbReference type="SAM" id="MobiDB-lite"/>
    </source>
</evidence>
<dbReference type="Proteomes" id="UP000326396">
    <property type="component" value="Linkage Group LG3"/>
</dbReference>
<evidence type="ECO:0000313" key="4">
    <source>
        <dbReference type="EMBL" id="KAD4385935.1"/>
    </source>
</evidence>
<gene>
    <name evidence="4" type="ORF">E3N88_26104</name>
</gene>
<dbReference type="InterPro" id="IPR021109">
    <property type="entry name" value="Peptidase_aspartic_dom_sf"/>
</dbReference>
<dbReference type="PROSITE" id="PS00141">
    <property type="entry name" value="ASP_PROTEASE"/>
    <property type="match status" value="1"/>
</dbReference>
<dbReference type="SMART" id="SM00343">
    <property type="entry name" value="ZnF_C2HC"/>
    <property type="match status" value="2"/>
</dbReference>
<dbReference type="InterPro" id="IPR001969">
    <property type="entry name" value="Aspartic_peptidase_AS"/>
</dbReference>
<dbReference type="Gene3D" id="4.10.60.10">
    <property type="entry name" value="Zinc finger, CCHC-type"/>
    <property type="match status" value="1"/>
</dbReference>